<evidence type="ECO:0000313" key="1">
    <source>
        <dbReference type="EMBL" id="QJA74654.1"/>
    </source>
</evidence>
<reference evidence="1" key="1">
    <citation type="submission" date="2020-03" db="EMBL/GenBank/DDBJ databases">
        <title>The deep terrestrial virosphere.</title>
        <authorList>
            <person name="Holmfeldt K."/>
            <person name="Nilsson E."/>
            <person name="Simone D."/>
            <person name="Lopez-Fernandez M."/>
            <person name="Wu X."/>
            <person name="de Brujin I."/>
            <person name="Lundin D."/>
            <person name="Andersson A."/>
            <person name="Bertilsson S."/>
            <person name="Dopson M."/>
        </authorList>
    </citation>
    <scope>NUCLEOTIDE SEQUENCE</scope>
    <source>
        <strain evidence="1">MM415A01955</strain>
    </source>
</reference>
<proteinExistence type="predicted"/>
<dbReference type="AlphaFoldDB" id="A0A6M3JXN7"/>
<sequence length="694" mass="72694">MPIAVAGKNYTLISTCDLITSQGGWTGVDTADTVDKKQGASSLCGTLKAAGANNTTFIPTGSPTTKLDLSGEKHLRFWFLITSGGLVELYANGGIQFWASDGTNIGYWYVGGRDTYPGGWQNFVVDLTKGVDAGTKPPNMALITQIGTRHVLTLAGKNVDNVWIDHFCVCDGLVVSGDIDSGVITCGVDATEGTYTRSTGSFLTDGFRVGMDFTASGYTNSGNNATKTISAVIALVITVTDNTGLVTESGTADERIRGYVGLQDIFAVTNTPSTLHGIGVLTRKAGVYCLTGVLEVGLATSLTKFQMKSQAIVFEDRAGKAGIYSNIKSTLMKILITDSGNASYTTEFILGSKSGSAGIQGCIVRVESGLQIAKFSLDGSGANVDNFKLYGSTIYGASSIKFPATAANVEILSCSFELCGQVDPSSAPVSKCFFINTSSVDAALLWNESINIGTCSFIANAIGAGIQMPSAVGTPYAYNALLFSGNTYDVLNSSGSPISINKNNGSDPTSYEGSAVTFLGAAVTVTIHVDNHLGVDLQDAMVYLKASDGAGDLPFEDTVTQITRAGTLATVTHQTAHGLNNNEYVKLSGITDKVEDNWGAHQITWVSANSYTYITTDSGSVDYTGTIIATGVLIYGLTAANGNISASRTLTVDQNFTGYVRKSSASPRFKSFTLAGSIDSVIGATVNVRMILNE</sequence>
<name>A0A6M3JXN7_9ZZZZ</name>
<accession>A0A6M3JXN7</accession>
<protein>
    <submittedName>
        <fullName evidence="1">Putative tail protein</fullName>
    </submittedName>
</protein>
<organism evidence="1">
    <name type="scientific">viral metagenome</name>
    <dbReference type="NCBI Taxonomy" id="1070528"/>
    <lineage>
        <taxon>unclassified sequences</taxon>
        <taxon>metagenomes</taxon>
        <taxon>organismal metagenomes</taxon>
    </lineage>
</organism>
<gene>
    <name evidence="1" type="ORF">MM415A01955_0005</name>
</gene>
<dbReference type="EMBL" id="MT142112">
    <property type="protein sequence ID" value="QJA74654.1"/>
    <property type="molecule type" value="Genomic_DNA"/>
</dbReference>